<dbReference type="Proteomes" id="UP001553843">
    <property type="component" value="Unassembled WGS sequence"/>
</dbReference>
<reference evidence="3 4" key="1">
    <citation type="submission" date="2024-06" db="EMBL/GenBank/DDBJ databases">
        <title>The Natural Products Discovery Center: Release of the First 8490 Sequenced Strains for Exploring Actinobacteria Biosynthetic Diversity.</title>
        <authorList>
            <person name="Kalkreuter E."/>
            <person name="Kautsar S.A."/>
            <person name="Yang D."/>
            <person name="Bader C.D."/>
            <person name="Teijaro C.N."/>
            <person name="Fluegel L."/>
            <person name="Davis C.M."/>
            <person name="Simpson J.R."/>
            <person name="Lauterbach L."/>
            <person name="Steele A.D."/>
            <person name="Gui C."/>
            <person name="Meng S."/>
            <person name="Li G."/>
            <person name="Viehrig K."/>
            <person name="Ye F."/>
            <person name="Su P."/>
            <person name="Kiefer A.F."/>
            <person name="Nichols A."/>
            <person name="Cepeda A.J."/>
            <person name="Yan W."/>
            <person name="Fan B."/>
            <person name="Jiang Y."/>
            <person name="Adhikari A."/>
            <person name="Zheng C.-J."/>
            <person name="Schuster L."/>
            <person name="Cowan T.M."/>
            <person name="Smanski M.J."/>
            <person name="Chevrette M.G."/>
            <person name="De Carvalho L.P.S."/>
            <person name="Shen B."/>
        </authorList>
    </citation>
    <scope>NUCLEOTIDE SEQUENCE [LARGE SCALE GENOMIC DNA]</scope>
    <source>
        <strain evidence="3 4">NPDC047833</strain>
    </source>
</reference>
<dbReference type="Gene3D" id="3.30.300.30">
    <property type="match status" value="1"/>
</dbReference>
<organism evidence="3 4">
    <name type="scientific">Streptomyces huasconensis</name>
    <dbReference type="NCBI Taxonomy" id="1854574"/>
    <lineage>
        <taxon>Bacteria</taxon>
        <taxon>Bacillati</taxon>
        <taxon>Actinomycetota</taxon>
        <taxon>Actinomycetes</taxon>
        <taxon>Kitasatosporales</taxon>
        <taxon>Streptomycetaceae</taxon>
        <taxon>Streptomyces</taxon>
    </lineage>
</organism>
<feature type="domain" description="AMP-dependent synthetase/ligase" evidence="1">
    <location>
        <begin position="21"/>
        <end position="387"/>
    </location>
</feature>
<dbReference type="InterPro" id="IPR000873">
    <property type="entry name" value="AMP-dep_synth/lig_dom"/>
</dbReference>
<feature type="domain" description="AMP-binding enzyme C-terminal" evidence="2">
    <location>
        <begin position="437"/>
        <end position="515"/>
    </location>
</feature>
<evidence type="ECO:0000259" key="1">
    <source>
        <dbReference type="Pfam" id="PF00501"/>
    </source>
</evidence>
<name>A0ABV3M5T5_9ACTN</name>
<evidence type="ECO:0000259" key="2">
    <source>
        <dbReference type="Pfam" id="PF13193"/>
    </source>
</evidence>
<dbReference type="InterPro" id="IPR045851">
    <property type="entry name" value="AMP-bd_C_sf"/>
</dbReference>
<dbReference type="Gene3D" id="3.40.50.12780">
    <property type="entry name" value="N-terminal domain of ligase-like"/>
    <property type="match status" value="1"/>
</dbReference>
<keyword evidence="4" id="KW-1185">Reference proteome</keyword>
<gene>
    <name evidence="3" type="ORF">AB0887_29160</name>
</gene>
<evidence type="ECO:0000313" key="4">
    <source>
        <dbReference type="Proteomes" id="UP001553843"/>
    </source>
</evidence>
<protein>
    <submittedName>
        <fullName evidence="3">Fatty acid--CoA ligase family protein</fullName>
    </submittedName>
</protein>
<dbReference type="RefSeq" id="WP_359782774.1">
    <property type="nucleotide sequence ID" value="NZ_JBEYRR010000012.1"/>
</dbReference>
<dbReference type="PANTHER" id="PTHR43767:SF1">
    <property type="entry name" value="NONRIBOSOMAL PEPTIDE SYNTHASE PES1 (EUROFUNG)-RELATED"/>
    <property type="match status" value="1"/>
</dbReference>
<dbReference type="InterPro" id="IPR020845">
    <property type="entry name" value="AMP-binding_CS"/>
</dbReference>
<dbReference type="EMBL" id="JBEYRS010000014">
    <property type="protein sequence ID" value="MEW2366002.1"/>
    <property type="molecule type" value="Genomic_DNA"/>
</dbReference>
<evidence type="ECO:0000313" key="3">
    <source>
        <dbReference type="EMBL" id="MEW2366002.1"/>
    </source>
</evidence>
<dbReference type="PANTHER" id="PTHR43767">
    <property type="entry name" value="LONG-CHAIN-FATTY-ACID--COA LIGASE"/>
    <property type="match status" value="1"/>
</dbReference>
<dbReference type="PROSITE" id="PS00455">
    <property type="entry name" value="AMP_BINDING"/>
    <property type="match status" value="1"/>
</dbReference>
<dbReference type="InterPro" id="IPR025110">
    <property type="entry name" value="AMP-bd_C"/>
</dbReference>
<comment type="caution">
    <text evidence="3">The sequence shown here is derived from an EMBL/GenBank/DDBJ whole genome shotgun (WGS) entry which is preliminary data.</text>
</comment>
<dbReference type="Pfam" id="PF13193">
    <property type="entry name" value="AMP-binding_C"/>
    <property type="match status" value="1"/>
</dbReference>
<proteinExistence type="predicted"/>
<dbReference type="CDD" id="cd04433">
    <property type="entry name" value="AFD_class_I"/>
    <property type="match status" value="1"/>
</dbReference>
<accession>A0ABV3M5T5</accession>
<sequence>MIPQSSAREHYVCRILDVLAAAPDSVAVRWRRLEVTGRRLRAAVLRSRDELMAAGLASAPPAGAAVPAVGLLAESNHPALLSNRYAAHLLGASVVHLRSTNPGPDGPALDADAQAAILAENGAGILVVDPPHVEHATAIRARLPHPLKVIVTGEFQDADGPRPVPDPAPAPVPGALHRATVVTYTSGSTGLPKGVCQPLTAWNDLVLDDAVQLAAENPVMLVVTPLSHAAGPMADSVLCAGGSLVLHERFDARAVLTAISAYAVTRTYLAVPHLYDLLDHPDLPHTDLGPLRALIYSGSPASTERLVRARQAFDARLVQCYGTTEAGRITVLEPVDHWEQELLPSAGRPFPGVDVRVCAPDGDTEPLPDGSTGEVLVRSPQMMSHYLGDPELTGRVLHNGWLRTGDLGRWDVFGYLHLVGRLGGVIKTAGVKVRPDEVARALLATGAVAAAEVHRVVDADAGEHVGAAVTASRQGEEPYALLARLTAAVAEGLSPAHAPSRIALWSRIPLTDNGKPDRRRIGAPEGDPDVIAVAGPLTPVARTARYTQNPR</sequence>
<dbReference type="InterPro" id="IPR042099">
    <property type="entry name" value="ANL_N_sf"/>
</dbReference>
<dbReference type="InterPro" id="IPR050237">
    <property type="entry name" value="ATP-dep_AMP-bd_enzyme"/>
</dbReference>
<dbReference type="SUPFAM" id="SSF56801">
    <property type="entry name" value="Acetyl-CoA synthetase-like"/>
    <property type="match status" value="1"/>
</dbReference>
<keyword evidence="3" id="KW-0436">Ligase</keyword>
<dbReference type="Pfam" id="PF00501">
    <property type="entry name" value="AMP-binding"/>
    <property type="match status" value="1"/>
</dbReference>
<dbReference type="GO" id="GO:0016874">
    <property type="term" value="F:ligase activity"/>
    <property type="evidence" value="ECO:0007669"/>
    <property type="project" value="UniProtKB-KW"/>
</dbReference>